<evidence type="ECO:0000256" key="4">
    <source>
        <dbReference type="ARBA" id="ARBA00023125"/>
    </source>
</evidence>
<name>A0A942UXT4_9FIRM</name>
<evidence type="ECO:0000256" key="6">
    <source>
        <dbReference type="PROSITE-ProRule" id="PRU00169"/>
    </source>
</evidence>
<dbReference type="GO" id="GO:0032993">
    <property type="term" value="C:protein-DNA complex"/>
    <property type="evidence" value="ECO:0007669"/>
    <property type="project" value="TreeGrafter"/>
</dbReference>
<keyword evidence="2" id="KW-0902">Two-component regulatory system</keyword>
<evidence type="ECO:0000313" key="11">
    <source>
        <dbReference type="Proteomes" id="UP000724672"/>
    </source>
</evidence>
<dbReference type="RefSeq" id="WP_203366855.1">
    <property type="nucleotide sequence ID" value="NZ_WSFT01000039.1"/>
</dbReference>
<dbReference type="InterPro" id="IPR039420">
    <property type="entry name" value="WalR-like"/>
</dbReference>
<evidence type="ECO:0000256" key="3">
    <source>
        <dbReference type="ARBA" id="ARBA00023015"/>
    </source>
</evidence>
<organism evidence="10 11">
    <name type="scientific">Anaeromonas frigoriresistens</name>
    <dbReference type="NCBI Taxonomy" id="2683708"/>
    <lineage>
        <taxon>Bacteria</taxon>
        <taxon>Bacillati</taxon>
        <taxon>Bacillota</taxon>
        <taxon>Tissierellia</taxon>
        <taxon>Tissierellales</taxon>
        <taxon>Thermohalobacteraceae</taxon>
        <taxon>Anaeromonas</taxon>
    </lineage>
</organism>
<dbReference type="InterPro" id="IPR001867">
    <property type="entry name" value="OmpR/PhoB-type_DNA-bd"/>
</dbReference>
<dbReference type="InterPro" id="IPR011006">
    <property type="entry name" value="CheY-like_superfamily"/>
</dbReference>
<dbReference type="AlphaFoldDB" id="A0A942UXT4"/>
<dbReference type="GO" id="GO:0005829">
    <property type="term" value="C:cytosol"/>
    <property type="evidence" value="ECO:0007669"/>
    <property type="project" value="TreeGrafter"/>
</dbReference>
<feature type="modified residue" description="4-aspartylphosphate" evidence="6">
    <location>
        <position position="61"/>
    </location>
</feature>
<dbReference type="Pfam" id="PF00486">
    <property type="entry name" value="Trans_reg_C"/>
    <property type="match status" value="1"/>
</dbReference>
<evidence type="ECO:0000313" key="10">
    <source>
        <dbReference type="EMBL" id="MBS4538931.1"/>
    </source>
</evidence>
<dbReference type="Gene3D" id="1.10.10.10">
    <property type="entry name" value="Winged helix-like DNA-binding domain superfamily/Winged helix DNA-binding domain"/>
    <property type="match status" value="1"/>
</dbReference>
<dbReference type="CDD" id="cd00383">
    <property type="entry name" value="trans_reg_C"/>
    <property type="match status" value="1"/>
</dbReference>
<evidence type="ECO:0000256" key="7">
    <source>
        <dbReference type="PROSITE-ProRule" id="PRU01091"/>
    </source>
</evidence>
<dbReference type="Gene3D" id="3.40.50.2300">
    <property type="match status" value="1"/>
</dbReference>
<dbReference type="GO" id="GO:0000156">
    <property type="term" value="F:phosphorelay response regulator activity"/>
    <property type="evidence" value="ECO:0007669"/>
    <property type="project" value="TreeGrafter"/>
</dbReference>
<dbReference type="Pfam" id="PF00072">
    <property type="entry name" value="Response_reg"/>
    <property type="match status" value="1"/>
</dbReference>
<dbReference type="FunFam" id="1.10.10.10:FF:000018">
    <property type="entry name" value="DNA-binding response regulator ResD"/>
    <property type="match status" value="1"/>
</dbReference>
<evidence type="ECO:0000259" key="8">
    <source>
        <dbReference type="PROSITE" id="PS50110"/>
    </source>
</evidence>
<dbReference type="FunFam" id="3.40.50.2300:FF:000001">
    <property type="entry name" value="DNA-binding response regulator PhoB"/>
    <property type="match status" value="1"/>
</dbReference>
<keyword evidence="3" id="KW-0805">Transcription regulation</keyword>
<keyword evidence="11" id="KW-1185">Reference proteome</keyword>
<feature type="DNA-binding region" description="OmpR/PhoB-type" evidence="7">
    <location>
        <begin position="140"/>
        <end position="239"/>
    </location>
</feature>
<dbReference type="InterPro" id="IPR016032">
    <property type="entry name" value="Sig_transdc_resp-reg_C-effctor"/>
</dbReference>
<dbReference type="EMBL" id="WSFT01000039">
    <property type="protein sequence ID" value="MBS4538931.1"/>
    <property type="molecule type" value="Genomic_DNA"/>
</dbReference>
<dbReference type="PANTHER" id="PTHR48111:SF52">
    <property type="entry name" value="TRANSCRIPTIONAL REGULATORY PROTEIN YVRH"/>
    <property type="match status" value="1"/>
</dbReference>
<reference evidence="10" key="1">
    <citation type="submission" date="2019-12" db="EMBL/GenBank/DDBJ databases">
        <title>Clostridiaceae gen. nov. sp. nov., isolated from sediment in Xinjiang, China.</title>
        <authorList>
            <person name="Zhang R."/>
        </authorList>
    </citation>
    <scope>NUCLEOTIDE SEQUENCE</scope>
    <source>
        <strain evidence="10">D2Q-11</strain>
    </source>
</reference>
<gene>
    <name evidence="10" type="ORF">GOQ27_10670</name>
</gene>
<keyword evidence="4 7" id="KW-0238">DNA-binding</keyword>
<dbReference type="GO" id="GO:0006355">
    <property type="term" value="P:regulation of DNA-templated transcription"/>
    <property type="evidence" value="ECO:0007669"/>
    <property type="project" value="InterPro"/>
</dbReference>
<sequence length="242" mass="27935">MINVQDISQKKILIIDDEIEILNLLETVLMKEGFQRIFKASNGIEGVKLGREENPDIIILDIMLPDIDGYEVCRQIRDYSIVPIIFLSAKTDDLDKLLGLGLGGDDYVTKPFSPKEVAFRIKAHFRRNEYFNIENKLDNKKQYHFDDIKLDSETGEVFKGSRLISLTAKEYGILLFLARHPNQILSKNKICENVWGDEYIGYDNTIMVHIRHLREKLEDNPSDPKYIKTIKGLGYKLSIGRD</sequence>
<evidence type="ECO:0000256" key="5">
    <source>
        <dbReference type="ARBA" id="ARBA00023163"/>
    </source>
</evidence>
<keyword evidence="1 6" id="KW-0597">Phosphoprotein</keyword>
<feature type="domain" description="Response regulatory" evidence="8">
    <location>
        <begin position="11"/>
        <end position="125"/>
    </location>
</feature>
<dbReference type="SMART" id="SM00448">
    <property type="entry name" value="REC"/>
    <property type="match status" value="1"/>
</dbReference>
<comment type="caution">
    <text evidence="10">The sequence shown here is derived from an EMBL/GenBank/DDBJ whole genome shotgun (WGS) entry which is preliminary data.</text>
</comment>
<feature type="domain" description="OmpR/PhoB-type" evidence="9">
    <location>
        <begin position="140"/>
        <end position="239"/>
    </location>
</feature>
<dbReference type="SMART" id="SM00862">
    <property type="entry name" value="Trans_reg_C"/>
    <property type="match status" value="1"/>
</dbReference>
<dbReference type="GO" id="GO:0000976">
    <property type="term" value="F:transcription cis-regulatory region binding"/>
    <property type="evidence" value="ECO:0007669"/>
    <property type="project" value="TreeGrafter"/>
</dbReference>
<dbReference type="PROSITE" id="PS50110">
    <property type="entry name" value="RESPONSE_REGULATORY"/>
    <property type="match status" value="1"/>
</dbReference>
<keyword evidence="5" id="KW-0804">Transcription</keyword>
<protein>
    <submittedName>
        <fullName evidence="10">Response regulator transcription factor</fullName>
    </submittedName>
</protein>
<dbReference type="PANTHER" id="PTHR48111">
    <property type="entry name" value="REGULATOR OF RPOS"/>
    <property type="match status" value="1"/>
</dbReference>
<dbReference type="InterPro" id="IPR036388">
    <property type="entry name" value="WH-like_DNA-bd_sf"/>
</dbReference>
<dbReference type="InterPro" id="IPR001789">
    <property type="entry name" value="Sig_transdc_resp-reg_receiver"/>
</dbReference>
<dbReference type="Gene3D" id="6.10.250.690">
    <property type="match status" value="1"/>
</dbReference>
<dbReference type="SUPFAM" id="SSF52172">
    <property type="entry name" value="CheY-like"/>
    <property type="match status" value="1"/>
</dbReference>
<evidence type="ECO:0000259" key="9">
    <source>
        <dbReference type="PROSITE" id="PS51755"/>
    </source>
</evidence>
<dbReference type="Proteomes" id="UP000724672">
    <property type="component" value="Unassembled WGS sequence"/>
</dbReference>
<accession>A0A942UXT4</accession>
<dbReference type="SUPFAM" id="SSF46894">
    <property type="entry name" value="C-terminal effector domain of the bipartite response regulators"/>
    <property type="match status" value="1"/>
</dbReference>
<evidence type="ECO:0000256" key="1">
    <source>
        <dbReference type="ARBA" id="ARBA00022553"/>
    </source>
</evidence>
<evidence type="ECO:0000256" key="2">
    <source>
        <dbReference type="ARBA" id="ARBA00023012"/>
    </source>
</evidence>
<proteinExistence type="predicted"/>
<dbReference type="PROSITE" id="PS51755">
    <property type="entry name" value="OMPR_PHOB"/>
    <property type="match status" value="1"/>
</dbReference>